<dbReference type="Proteomes" id="UP000282378">
    <property type="component" value="Unassembled WGS sequence"/>
</dbReference>
<dbReference type="AlphaFoldDB" id="A0A3M2UXJ7"/>
<evidence type="ECO:0000313" key="1">
    <source>
        <dbReference type="EMBL" id="RML31158.1"/>
    </source>
</evidence>
<protein>
    <submittedName>
        <fullName evidence="1">Capsular polysaccharide biosynthesis protein</fullName>
    </submittedName>
</protein>
<gene>
    <name evidence="1" type="ORF">APX70_06704</name>
</gene>
<feature type="non-terminal residue" evidence="1">
    <location>
        <position position="37"/>
    </location>
</feature>
<evidence type="ECO:0000313" key="2">
    <source>
        <dbReference type="Proteomes" id="UP000282378"/>
    </source>
</evidence>
<reference evidence="1 2" key="1">
    <citation type="submission" date="2018-08" db="EMBL/GenBank/DDBJ databases">
        <title>Recombination of ecologically and evolutionarily significant loci maintains genetic cohesion in the Pseudomonas syringae species complex.</title>
        <authorList>
            <person name="Dillon M."/>
            <person name="Thakur S."/>
            <person name="Almeida R.N.D."/>
            <person name="Weir B.S."/>
            <person name="Guttman D.S."/>
        </authorList>
    </citation>
    <scope>NUCLEOTIDE SEQUENCE [LARGE SCALE GENOMIC DNA]</scope>
    <source>
        <strain evidence="1 2">88_10</strain>
    </source>
</reference>
<accession>A0A3M2UXJ7</accession>
<dbReference type="EMBL" id="RBNL01004475">
    <property type="protein sequence ID" value="RML31158.1"/>
    <property type="molecule type" value="Genomic_DNA"/>
</dbReference>
<proteinExistence type="predicted"/>
<name>A0A3M2UXJ7_PSEYM</name>
<sequence length="37" mass="4246">MGERLARSISLAPWMGLNLLGFYDSHPQQMNLQGEKR</sequence>
<comment type="caution">
    <text evidence="1">The sequence shown here is derived from an EMBL/GenBank/DDBJ whole genome shotgun (WGS) entry which is preliminary data.</text>
</comment>
<organism evidence="1 2">
    <name type="scientific">Pseudomonas syringae pv. maculicola</name>
    <dbReference type="NCBI Taxonomy" id="59511"/>
    <lineage>
        <taxon>Bacteria</taxon>
        <taxon>Pseudomonadati</taxon>
        <taxon>Pseudomonadota</taxon>
        <taxon>Gammaproteobacteria</taxon>
        <taxon>Pseudomonadales</taxon>
        <taxon>Pseudomonadaceae</taxon>
        <taxon>Pseudomonas</taxon>
    </lineage>
</organism>